<accession>A0A1E2US65</accession>
<dbReference type="Proteomes" id="UP000094849">
    <property type="component" value="Unassembled WGS sequence"/>
</dbReference>
<protein>
    <submittedName>
        <fullName evidence="4">Thioredoxin</fullName>
    </submittedName>
</protein>
<dbReference type="PROSITE" id="PS51352">
    <property type="entry name" value="THIOREDOXIN_2"/>
    <property type="match status" value="1"/>
</dbReference>
<organism evidence="4 5">
    <name type="scientific">Candidatus Thiodiazotropha endoloripes</name>
    <dbReference type="NCBI Taxonomy" id="1818881"/>
    <lineage>
        <taxon>Bacteria</taxon>
        <taxon>Pseudomonadati</taxon>
        <taxon>Pseudomonadota</taxon>
        <taxon>Gammaproteobacteria</taxon>
        <taxon>Chromatiales</taxon>
        <taxon>Sedimenticolaceae</taxon>
        <taxon>Candidatus Thiodiazotropha</taxon>
    </lineage>
</organism>
<reference evidence="4 5" key="1">
    <citation type="submission" date="2016-03" db="EMBL/GenBank/DDBJ databases">
        <title>Chemosynthetic sulphur-oxidizing symbionts of marine invertebrate animals are capable of nitrogen fixation.</title>
        <authorList>
            <person name="Petersen J.M."/>
            <person name="Kemper A."/>
            <person name="Gruber-Vodicka H."/>
            <person name="Cardini U."/>
            <person name="Geest Mvander."/>
            <person name="Kleiner M."/>
            <person name="Bulgheresi S."/>
            <person name="Fussmann M."/>
            <person name="Herbold C."/>
            <person name="Seah B.K.B."/>
            <person name="Antony C.Paul."/>
            <person name="Liu D."/>
            <person name="Belitz A."/>
            <person name="Weber M."/>
        </authorList>
    </citation>
    <scope>NUCLEOTIDE SEQUENCE [LARGE SCALE GENOMIC DNA]</scope>
    <source>
        <strain evidence="4">G_D</strain>
    </source>
</reference>
<evidence type="ECO:0000313" key="5">
    <source>
        <dbReference type="Proteomes" id="UP000094849"/>
    </source>
</evidence>
<dbReference type="Gene3D" id="3.40.30.10">
    <property type="entry name" value="Glutaredoxin"/>
    <property type="match status" value="2"/>
</dbReference>
<dbReference type="EMBL" id="LVJZ01000003">
    <property type="protein sequence ID" value="ODB97550.1"/>
    <property type="molecule type" value="Genomic_DNA"/>
</dbReference>
<feature type="signal peptide" evidence="2">
    <location>
        <begin position="1"/>
        <end position="19"/>
    </location>
</feature>
<gene>
    <name evidence="4" type="ORF">A3196_12765</name>
</gene>
<dbReference type="PANTHER" id="PTHR15337">
    <property type="entry name" value="ANTERIOR GRADIENT PROTEIN-RELATED"/>
    <property type="match status" value="1"/>
</dbReference>
<feature type="chain" id="PRO_5009119158" evidence="2">
    <location>
        <begin position="20"/>
        <end position="345"/>
    </location>
</feature>
<dbReference type="AlphaFoldDB" id="A0A1E2US65"/>
<sequence>MLRTFVITMMLFSLSPSQAADNGSGLEAGMVNPGFHEKPSWFKNSFLDLGDDVDEAAEEGKRIILYFHQDGCPYCAKLLNENFTIKKIVDKTRAGFQLIGINMWGDRSVTGIDGSETTEKALAESLNVKYTPTLLFLDEQGRPVLRLNGYYPPHKFEQALDYVARHQEKRQSYRDYLKAHQPVAASGKLHRQADYLQPPLDLRASARRGERPLLVLMEMKQCPPCDELHQDILKRPELSKTLQEFDVAVVDVWSSEQLITPVGKTVESTKWAEQLGIQYTPSMVLFDSKGEEIFRSEAYLRSFHTHAILDYVLSGSYLKQANFQRYVQARAADMRARGESVDLME</sequence>
<dbReference type="InterPro" id="IPR051099">
    <property type="entry name" value="AGR/TXD"/>
</dbReference>
<evidence type="ECO:0000313" key="4">
    <source>
        <dbReference type="EMBL" id="ODB97550.1"/>
    </source>
</evidence>
<dbReference type="InterPro" id="IPR036249">
    <property type="entry name" value="Thioredoxin-like_sf"/>
</dbReference>
<dbReference type="InterPro" id="IPR012336">
    <property type="entry name" value="Thioredoxin-like_fold"/>
</dbReference>
<dbReference type="SUPFAM" id="SSF52833">
    <property type="entry name" value="Thioredoxin-like"/>
    <property type="match status" value="2"/>
</dbReference>
<evidence type="ECO:0000256" key="2">
    <source>
        <dbReference type="SAM" id="SignalP"/>
    </source>
</evidence>
<feature type="domain" description="Thioredoxin" evidence="3">
    <location>
        <begin position="26"/>
        <end position="165"/>
    </location>
</feature>
<dbReference type="PANTHER" id="PTHR15337:SF11">
    <property type="entry name" value="THIOREDOXIN DOMAIN-CONTAINING PROTEIN"/>
    <property type="match status" value="1"/>
</dbReference>
<comment type="caution">
    <text evidence="4">The sequence shown here is derived from an EMBL/GenBank/DDBJ whole genome shotgun (WGS) entry which is preliminary data.</text>
</comment>
<keyword evidence="1 2" id="KW-0732">Signal</keyword>
<dbReference type="STRING" id="1818881.A3196_12765"/>
<dbReference type="InterPro" id="IPR013766">
    <property type="entry name" value="Thioredoxin_domain"/>
</dbReference>
<keyword evidence="5" id="KW-1185">Reference proteome</keyword>
<proteinExistence type="predicted"/>
<name>A0A1E2US65_9GAMM</name>
<dbReference type="RefSeq" id="WP_069024560.1">
    <property type="nucleotide sequence ID" value="NZ_LVJZ01000003.1"/>
</dbReference>
<evidence type="ECO:0000256" key="1">
    <source>
        <dbReference type="ARBA" id="ARBA00022729"/>
    </source>
</evidence>
<evidence type="ECO:0000259" key="3">
    <source>
        <dbReference type="PROSITE" id="PS51352"/>
    </source>
</evidence>
<dbReference type="Pfam" id="PF13098">
    <property type="entry name" value="Thioredoxin_2"/>
    <property type="match status" value="2"/>
</dbReference>